<dbReference type="PANTHER" id="PTHR11138">
    <property type="entry name" value="METHIONYL-TRNA FORMYLTRANSFERASE"/>
    <property type="match status" value="1"/>
</dbReference>
<feature type="domain" description="Formyl transferase C-terminal" evidence="8">
    <location>
        <begin position="32"/>
        <end position="137"/>
    </location>
</feature>
<dbReference type="AlphaFoldDB" id="A0A9D9H1R2"/>
<protein>
    <recommendedName>
        <fullName evidence="4">Methionyl-tRNA formyltransferase</fullName>
        <ecNumber evidence="3">2.1.2.9</ecNumber>
    </recommendedName>
</protein>
<gene>
    <name evidence="9" type="ORF">IAB08_07475</name>
</gene>
<dbReference type="Proteomes" id="UP000823612">
    <property type="component" value="Unassembled WGS sequence"/>
</dbReference>
<reference evidence="9" key="2">
    <citation type="journal article" date="2021" name="PeerJ">
        <title>Extensive microbial diversity within the chicken gut microbiome revealed by metagenomics and culture.</title>
        <authorList>
            <person name="Gilroy R."/>
            <person name="Ravi A."/>
            <person name="Getino M."/>
            <person name="Pursley I."/>
            <person name="Horton D.L."/>
            <person name="Alikhan N.F."/>
            <person name="Baker D."/>
            <person name="Gharbi K."/>
            <person name="Hall N."/>
            <person name="Watson M."/>
            <person name="Adriaenssens E.M."/>
            <person name="Foster-Nyarko E."/>
            <person name="Jarju S."/>
            <person name="Secka A."/>
            <person name="Antonio M."/>
            <person name="Oren A."/>
            <person name="Chaudhuri R.R."/>
            <person name="La Ragione R."/>
            <person name="Hildebrand F."/>
            <person name="Pallen M.J."/>
        </authorList>
    </citation>
    <scope>NUCLEOTIDE SEQUENCE</scope>
    <source>
        <strain evidence="9">2889</strain>
    </source>
</reference>
<sequence length="153" mass="16890">PLVVKTAKALFDGSVQATPQPVPEGPIPEAPKIFKKDCILDFAKTAEELHRQVKALSPYPAAIAYLHNAETGDTTPIKVLESRISTENPKSYEQGSLISDGKHFFGMACTDGRILYFEKVQLPGKKALTIDDCLRGLRMENRNMLSFSKVINN</sequence>
<dbReference type="EC" id="2.1.2.9" evidence="3"/>
<dbReference type="GO" id="GO:0005829">
    <property type="term" value="C:cytosol"/>
    <property type="evidence" value="ECO:0007669"/>
    <property type="project" value="TreeGrafter"/>
</dbReference>
<comment type="catalytic activity">
    <reaction evidence="7">
        <text>L-methionyl-tRNA(fMet) + (6R)-10-formyltetrahydrofolate = N-formyl-L-methionyl-tRNA(fMet) + (6S)-5,6,7,8-tetrahydrofolate + H(+)</text>
        <dbReference type="Rhea" id="RHEA:24380"/>
        <dbReference type="Rhea" id="RHEA-COMP:9952"/>
        <dbReference type="Rhea" id="RHEA-COMP:9953"/>
        <dbReference type="ChEBI" id="CHEBI:15378"/>
        <dbReference type="ChEBI" id="CHEBI:57453"/>
        <dbReference type="ChEBI" id="CHEBI:78530"/>
        <dbReference type="ChEBI" id="CHEBI:78844"/>
        <dbReference type="ChEBI" id="CHEBI:195366"/>
        <dbReference type="EC" id="2.1.2.9"/>
    </reaction>
</comment>
<dbReference type="InterPro" id="IPR044135">
    <property type="entry name" value="Met-tRNA-FMT_C"/>
</dbReference>
<reference evidence="9" key="1">
    <citation type="submission" date="2020-10" db="EMBL/GenBank/DDBJ databases">
        <authorList>
            <person name="Gilroy R."/>
        </authorList>
    </citation>
    <scope>NUCLEOTIDE SEQUENCE</scope>
    <source>
        <strain evidence="9">2889</strain>
    </source>
</reference>
<evidence type="ECO:0000256" key="1">
    <source>
        <dbReference type="ARBA" id="ARBA00002606"/>
    </source>
</evidence>
<dbReference type="Pfam" id="PF02911">
    <property type="entry name" value="Formyl_trans_C"/>
    <property type="match status" value="1"/>
</dbReference>
<evidence type="ECO:0000256" key="4">
    <source>
        <dbReference type="ARBA" id="ARBA00016014"/>
    </source>
</evidence>
<dbReference type="EMBL" id="JADIMZ010000111">
    <property type="protein sequence ID" value="MBO8433116.1"/>
    <property type="molecule type" value="Genomic_DNA"/>
</dbReference>
<proteinExistence type="inferred from homology"/>
<dbReference type="SUPFAM" id="SSF50486">
    <property type="entry name" value="FMT C-terminal domain-like"/>
    <property type="match status" value="1"/>
</dbReference>
<evidence type="ECO:0000256" key="5">
    <source>
        <dbReference type="ARBA" id="ARBA00022679"/>
    </source>
</evidence>
<dbReference type="InterPro" id="IPR011034">
    <property type="entry name" value="Formyl_transferase-like_C_sf"/>
</dbReference>
<evidence type="ECO:0000256" key="7">
    <source>
        <dbReference type="ARBA" id="ARBA00048558"/>
    </source>
</evidence>
<comment type="similarity">
    <text evidence="2">Belongs to the Fmt family.</text>
</comment>
<dbReference type="InterPro" id="IPR005793">
    <property type="entry name" value="Formyl_trans_C"/>
</dbReference>
<dbReference type="InterPro" id="IPR037022">
    <property type="entry name" value="Formyl_trans_C_sf"/>
</dbReference>
<evidence type="ECO:0000313" key="9">
    <source>
        <dbReference type="EMBL" id="MBO8433116.1"/>
    </source>
</evidence>
<dbReference type="PANTHER" id="PTHR11138:SF5">
    <property type="entry name" value="METHIONYL-TRNA FORMYLTRANSFERASE, MITOCHONDRIAL"/>
    <property type="match status" value="1"/>
</dbReference>
<dbReference type="CDD" id="cd08704">
    <property type="entry name" value="Met_tRNA_FMT_C"/>
    <property type="match status" value="1"/>
</dbReference>
<evidence type="ECO:0000259" key="8">
    <source>
        <dbReference type="Pfam" id="PF02911"/>
    </source>
</evidence>
<dbReference type="GO" id="GO:0004479">
    <property type="term" value="F:methionyl-tRNA formyltransferase activity"/>
    <property type="evidence" value="ECO:0007669"/>
    <property type="project" value="UniProtKB-EC"/>
</dbReference>
<accession>A0A9D9H1R2</accession>
<comment type="function">
    <text evidence="1">Attaches a formyl group to the free amino group of methionyl-tRNA(fMet). The formyl group appears to play a dual role in the initiator identity of N-formylmethionyl-tRNA by promoting its recognition by IF2 and preventing the misappropriation of this tRNA by the elongation apparatus.</text>
</comment>
<keyword evidence="6" id="KW-0648">Protein biosynthesis</keyword>
<organism evidence="9 10">
    <name type="scientific">Candidatus Pullibacteroides excrementavium</name>
    <dbReference type="NCBI Taxonomy" id="2840905"/>
    <lineage>
        <taxon>Bacteria</taxon>
        <taxon>Pseudomonadati</taxon>
        <taxon>Bacteroidota</taxon>
        <taxon>Bacteroidia</taxon>
        <taxon>Bacteroidales</taxon>
        <taxon>Candidatus Pullibacteroides</taxon>
    </lineage>
</organism>
<comment type="caution">
    <text evidence="9">The sequence shown here is derived from an EMBL/GenBank/DDBJ whole genome shotgun (WGS) entry which is preliminary data.</text>
</comment>
<name>A0A9D9H1R2_9BACT</name>
<evidence type="ECO:0000256" key="2">
    <source>
        <dbReference type="ARBA" id="ARBA00010699"/>
    </source>
</evidence>
<evidence type="ECO:0000313" key="10">
    <source>
        <dbReference type="Proteomes" id="UP000823612"/>
    </source>
</evidence>
<evidence type="ECO:0000256" key="6">
    <source>
        <dbReference type="ARBA" id="ARBA00022917"/>
    </source>
</evidence>
<evidence type="ECO:0000256" key="3">
    <source>
        <dbReference type="ARBA" id="ARBA00012261"/>
    </source>
</evidence>
<dbReference type="Gene3D" id="3.10.25.10">
    <property type="entry name" value="Formyl transferase, C-terminal domain"/>
    <property type="match status" value="1"/>
</dbReference>
<feature type="non-terminal residue" evidence="9">
    <location>
        <position position="1"/>
    </location>
</feature>
<keyword evidence="5" id="KW-0808">Transferase</keyword>